<evidence type="ECO:0000313" key="3">
    <source>
        <dbReference type="EMBL" id="RHB34190.1"/>
    </source>
</evidence>
<feature type="compositionally biased region" description="Low complexity" evidence="1">
    <location>
        <begin position="319"/>
        <end position="329"/>
    </location>
</feature>
<keyword evidence="2" id="KW-0732">Signal</keyword>
<sequence>MMKRKIIIAVGVTMLLGILPTWAQPKARAAQEENKSANELSVRAQTRYPGSKSLPQDVVWTREIYRTLDMTKEENGALYYPVEPMGDRMNLFSLIFKLLGQKKIPAYEYTLDGTERLTADNEIKFKDVLDRFSIYYEQRKLKDRRDSVLVIENSDIPSGDILSYFVKEVWYFDQRSSTYGSVITALCPVYHRSEDFSSERVKLPMFWVNYKDIAPYLNGAMVMASNFNNVANRSMDDFFVTRQYNGEIYKTTNLQNRPLAEYCKTDSAMMKEQKRIETELVSFEKHLYGSDTLSTVVKPAIKEKVSAKKTAKAAAEETAVEQEAAAQPEETVKTNSKKKGREKTTSTSSARQGSKREAAAPKASVRRQRR</sequence>
<accession>A0A413VKQ5</accession>
<organism evidence="3 4">
    <name type="scientific">Bacteroides nordii</name>
    <dbReference type="NCBI Taxonomy" id="291645"/>
    <lineage>
        <taxon>Bacteria</taxon>
        <taxon>Pseudomonadati</taxon>
        <taxon>Bacteroidota</taxon>
        <taxon>Bacteroidia</taxon>
        <taxon>Bacteroidales</taxon>
        <taxon>Bacteroidaceae</taxon>
        <taxon>Bacteroides</taxon>
    </lineage>
</organism>
<dbReference type="Pfam" id="PF19841">
    <property type="entry name" value="GldN"/>
    <property type="match status" value="1"/>
</dbReference>
<gene>
    <name evidence="3" type="primary">gldN</name>
    <name evidence="3" type="ORF">DW888_13405</name>
</gene>
<evidence type="ECO:0000256" key="1">
    <source>
        <dbReference type="SAM" id="MobiDB-lite"/>
    </source>
</evidence>
<feature type="region of interest" description="Disordered" evidence="1">
    <location>
        <begin position="319"/>
        <end position="370"/>
    </location>
</feature>
<feature type="chain" id="PRO_5019109537" evidence="2">
    <location>
        <begin position="24"/>
        <end position="370"/>
    </location>
</feature>
<comment type="caution">
    <text evidence="3">The sequence shown here is derived from an EMBL/GenBank/DDBJ whole genome shotgun (WGS) entry which is preliminary data.</text>
</comment>
<evidence type="ECO:0000256" key="2">
    <source>
        <dbReference type="SAM" id="SignalP"/>
    </source>
</evidence>
<feature type="signal peptide" evidence="2">
    <location>
        <begin position="1"/>
        <end position="23"/>
    </location>
</feature>
<name>A0A413VKQ5_9BACE</name>
<dbReference type="InterPro" id="IPR019847">
    <property type="entry name" value="Gliding_motility_assoc_GldN"/>
</dbReference>
<dbReference type="RefSeq" id="WP_122201742.1">
    <property type="nucleotide sequence ID" value="NZ_CABJFV010000010.1"/>
</dbReference>
<reference evidence="3 4" key="1">
    <citation type="submission" date="2018-08" db="EMBL/GenBank/DDBJ databases">
        <title>A genome reference for cultivated species of the human gut microbiota.</title>
        <authorList>
            <person name="Zou Y."/>
            <person name="Xue W."/>
            <person name="Luo G."/>
        </authorList>
    </citation>
    <scope>NUCLEOTIDE SEQUENCE [LARGE SCALE GENOMIC DNA]</scope>
    <source>
        <strain evidence="3 4">AM40-30BH</strain>
    </source>
</reference>
<evidence type="ECO:0000313" key="4">
    <source>
        <dbReference type="Proteomes" id="UP000284379"/>
    </source>
</evidence>
<protein>
    <submittedName>
        <fullName evidence="3">Gliding motility protein GldN</fullName>
    </submittedName>
</protein>
<dbReference type="Proteomes" id="UP000284379">
    <property type="component" value="Unassembled WGS sequence"/>
</dbReference>
<dbReference type="AlphaFoldDB" id="A0A413VKQ5"/>
<dbReference type="NCBIfam" id="TIGR03523">
    <property type="entry name" value="GldN"/>
    <property type="match status" value="1"/>
</dbReference>
<proteinExistence type="predicted"/>
<dbReference type="EMBL" id="QSGO01000010">
    <property type="protein sequence ID" value="RHB34190.1"/>
    <property type="molecule type" value="Genomic_DNA"/>
</dbReference>